<gene>
    <name evidence="2" type="ORF">APLA_LOCUS11486</name>
</gene>
<feature type="region of interest" description="Disordered" evidence="1">
    <location>
        <begin position="38"/>
        <end position="58"/>
    </location>
</feature>
<proteinExistence type="predicted"/>
<protein>
    <submittedName>
        <fullName evidence="2">Uncharacterized protein</fullName>
    </submittedName>
</protein>
<organism evidence="2 3">
    <name type="scientific">Arctia plantaginis</name>
    <name type="common">Wood tiger moth</name>
    <name type="synonym">Phalaena plantaginis</name>
    <dbReference type="NCBI Taxonomy" id="874455"/>
    <lineage>
        <taxon>Eukaryota</taxon>
        <taxon>Metazoa</taxon>
        <taxon>Ecdysozoa</taxon>
        <taxon>Arthropoda</taxon>
        <taxon>Hexapoda</taxon>
        <taxon>Insecta</taxon>
        <taxon>Pterygota</taxon>
        <taxon>Neoptera</taxon>
        <taxon>Endopterygota</taxon>
        <taxon>Lepidoptera</taxon>
        <taxon>Glossata</taxon>
        <taxon>Ditrysia</taxon>
        <taxon>Noctuoidea</taxon>
        <taxon>Erebidae</taxon>
        <taxon>Arctiinae</taxon>
        <taxon>Arctia</taxon>
    </lineage>
</organism>
<evidence type="ECO:0000313" key="2">
    <source>
        <dbReference type="EMBL" id="CAB3248091.1"/>
    </source>
</evidence>
<comment type="caution">
    <text evidence="2">The sequence shown here is derived from an EMBL/GenBank/DDBJ whole genome shotgun (WGS) entry which is preliminary data.</text>
</comment>
<dbReference type="Proteomes" id="UP000494106">
    <property type="component" value="Unassembled WGS sequence"/>
</dbReference>
<keyword evidence="3" id="KW-1185">Reference proteome</keyword>
<evidence type="ECO:0000256" key="1">
    <source>
        <dbReference type="SAM" id="MobiDB-lite"/>
    </source>
</evidence>
<accession>A0A8S1ASM6</accession>
<reference evidence="2 3" key="1">
    <citation type="submission" date="2020-04" db="EMBL/GenBank/DDBJ databases">
        <authorList>
            <person name="Wallbank WR R."/>
            <person name="Pardo Diaz C."/>
            <person name="Kozak K."/>
            <person name="Martin S."/>
            <person name="Jiggins C."/>
            <person name="Moest M."/>
            <person name="Warren A I."/>
            <person name="Byers J.R.P. K."/>
            <person name="Montejo-Kovacevich G."/>
            <person name="Yen C E."/>
        </authorList>
    </citation>
    <scope>NUCLEOTIDE SEQUENCE [LARGE SCALE GENOMIC DNA]</scope>
</reference>
<dbReference type="AlphaFoldDB" id="A0A8S1ASM6"/>
<evidence type="ECO:0000313" key="3">
    <source>
        <dbReference type="Proteomes" id="UP000494106"/>
    </source>
</evidence>
<dbReference type="EMBL" id="CADEBC010000532">
    <property type="protein sequence ID" value="CAB3248091.1"/>
    <property type="molecule type" value="Genomic_DNA"/>
</dbReference>
<sequence length="109" mass="12351">MEVSLIPDLLSRFKPFPGQSSGTTPWAVNERSRVFEVGTTAREHASTTSTRRKHVRARRLRRRDCQPLSSLSCSVGLRIMLSWAAKIALSKLRDLGINRVNDVKLRHLV</sequence>
<name>A0A8S1ASM6_ARCPL</name>